<gene>
    <name evidence="1" type="primary">rpl22</name>
</gene>
<proteinExistence type="predicted"/>
<dbReference type="RefSeq" id="YP_010232944.1">
    <property type="nucleotide sequence ID" value="NC_059744.1"/>
</dbReference>
<dbReference type="GO" id="GO:0005840">
    <property type="term" value="C:ribosome"/>
    <property type="evidence" value="ECO:0007669"/>
    <property type="project" value="UniProtKB-KW"/>
</dbReference>
<reference evidence="1" key="1">
    <citation type="journal article" date="2021" name="J. Biogeogr.">
        <title>Plastid introgression and evolution of African miombo woodlands: New insights from the plastome-based phylogeny of Brachystegia trees.</title>
        <authorList>
            <person name="Boom A.F."/>
            <person name="Migliore J."/>
            <person name="Kaymak E."/>
            <person name="Meerts P."/>
            <person name="Hardy O.J."/>
        </authorList>
    </citation>
    <scope>NUCLEOTIDE SEQUENCE</scope>
</reference>
<geneLocation type="chloroplast" evidence="1"/>
<keyword evidence="1" id="KW-0689">Ribosomal protein</keyword>
<keyword evidence="1" id="KW-0150">Chloroplast</keyword>
<sequence length="61" mass="7387">MRKKKNQYIGFKSTHMHVRSQHKAVIDEIRGRSDEEILLIIELMYYRVSYFKIGLFCSSKY</sequence>
<keyword evidence="1" id="KW-0687">Ribonucleoprotein</keyword>
<dbReference type="AlphaFoldDB" id="A0A8A2XWG1"/>
<evidence type="ECO:0000313" key="1">
    <source>
        <dbReference type="EMBL" id="QSX27987.1"/>
    </source>
</evidence>
<organism evidence="1">
    <name type="scientific">Brachystegia allenii</name>
    <dbReference type="NCBI Taxonomy" id="1899098"/>
    <lineage>
        <taxon>Eukaryota</taxon>
        <taxon>Viridiplantae</taxon>
        <taxon>Streptophyta</taxon>
        <taxon>Embryophyta</taxon>
        <taxon>Tracheophyta</taxon>
        <taxon>Spermatophyta</taxon>
        <taxon>Magnoliopsida</taxon>
        <taxon>eudicotyledons</taxon>
        <taxon>Gunneridae</taxon>
        <taxon>Pentapetalae</taxon>
        <taxon>rosids</taxon>
        <taxon>fabids</taxon>
        <taxon>Fabales</taxon>
        <taxon>Fabaceae</taxon>
        <taxon>Detarioideae</taxon>
        <taxon>Amherstieae</taxon>
        <taxon>Brachystegia</taxon>
    </lineage>
</organism>
<accession>A0A8A2XWG1</accession>
<name>A0A8A2XWG1_9FABA</name>
<dbReference type="EMBL" id="MW272920">
    <property type="protein sequence ID" value="QSX27987.1"/>
    <property type="molecule type" value="Genomic_DNA"/>
</dbReference>
<dbReference type="GeneID" id="69225959"/>
<protein>
    <submittedName>
        <fullName evidence="1">Ribosomal protein L22</fullName>
    </submittedName>
</protein>
<keyword evidence="1" id="KW-0934">Plastid</keyword>